<evidence type="ECO:0000256" key="6">
    <source>
        <dbReference type="ARBA" id="ARBA00023288"/>
    </source>
</evidence>
<dbReference type="GO" id="GO:0003924">
    <property type="term" value="F:GTPase activity"/>
    <property type="evidence" value="ECO:0007669"/>
    <property type="project" value="InterPro"/>
</dbReference>
<evidence type="ECO:0000256" key="8">
    <source>
        <dbReference type="ARBA" id="ARBA00037794"/>
    </source>
</evidence>
<dbReference type="PROSITE" id="PS51419">
    <property type="entry name" value="RAB"/>
    <property type="match status" value="1"/>
</dbReference>
<keyword evidence="7" id="KW-0636">Prenylation</keyword>
<evidence type="ECO:0000256" key="5">
    <source>
        <dbReference type="ARBA" id="ARBA00023134"/>
    </source>
</evidence>
<evidence type="ECO:0000256" key="10">
    <source>
        <dbReference type="SAM" id="MobiDB-lite"/>
    </source>
</evidence>
<keyword evidence="5" id="KW-0342">GTP-binding</keyword>
<evidence type="ECO:0000256" key="1">
    <source>
        <dbReference type="ARBA" id="ARBA00006270"/>
    </source>
</evidence>
<dbReference type="Proteomes" id="UP000275267">
    <property type="component" value="Unassembled WGS sequence"/>
</dbReference>
<keyword evidence="4" id="KW-0653">Protein transport</keyword>
<dbReference type="GO" id="GO:0015031">
    <property type="term" value="P:protein transport"/>
    <property type="evidence" value="ECO:0007669"/>
    <property type="project" value="UniProtKB-KW"/>
</dbReference>
<dbReference type="Gene3D" id="3.40.50.300">
    <property type="entry name" value="P-loop containing nucleotide triphosphate hydrolases"/>
    <property type="match status" value="1"/>
</dbReference>
<proteinExistence type="inferred from homology"/>
<dbReference type="FunFam" id="3.40.50.300:FF:000229">
    <property type="entry name" value="Probable Ras-related protein Rab-6A"/>
    <property type="match status" value="1"/>
</dbReference>
<dbReference type="PANTHER" id="PTHR47977">
    <property type="entry name" value="RAS-RELATED PROTEIN RAB"/>
    <property type="match status" value="1"/>
</dbReference>
<dbReference type="EMBL" id="PQIB02000005">
    <property type="protein sequence ID" value="RLN15509.1"/>
    <property type="molecule type" value="Genomic_DNA"/>
</dbReference>
<keyword evidence="2" id="KW-0813">Transport</keyword>
<sequence>MAPVVSALAKHKLVFLGDQAVGKTAIITRFMYDKFDDTYQATIGIDFLSKTMYLEDRTVRLQLWTGKFDRELVNVKIRDTAGQERFRSLIPSYIRDSSVAVIVYDVTDRQSFLNTSKWIDEVNTQRGGDVLIFLVGNKTDLVDKRKVSTDEGEAKAQEHGAMFIETSAKAGFNIKPLFRKIAGSLPGMDALSSAKQEDMVDINLRPSTGSSGSGAASQAEQKSGGCSC</sequence>
<dbReference type="PRINTS" id="PR00449">
    <property type="entry name" value="RASTRNSFRMNG"/>
</dbReference>
<feature type="compositionally biased region" description="Low complexity" evidence="10">
    <location>
        <begin position="209"/>
        <end position="228"/>
    </location>
</feature>
<name>A0A3L6S4F2_PANMI</name>
<dbReference type="SMART" id="SM00173">
    <property type="entry name" value="RAS"/>
    <property type="match status" value="1"/>
</dbReference>
<keyword evidence="3" id="KW-0547">Nucleotide-binding</keyword>
<evidence type="ECO:0000313" key="12">
    <source>
        <dbReference type="Proteomes" id="UP000275267"/>
    </source>
</evidence>
<dbReference type="PROSITE" id="PS51421">
    <property type="entry name" value="RAS"/>
    <property type="match status" value="1"/>
</dbReference>
<evidence type="ECO:0000256" key="3">
    <source>
        <dbReference type="ARBA" id="ARBA00022741"/>
    </source>
</evidence>
<comment type="subcellular location">
    <subcellularLocation>
        <location evidence="8">Golgi apparatus membrane</location>
        <topology evidence="8">Lipid-anchor</topology>
    </subcellularLocation>
</comment>
<keyword evidence="6" id="KW-0449">Lipoprotein</keyword>
<dbReference type="CDD" id="cd01861">
    <property type="entry name" value="Rab6"/>
    <property type="match status" value="1"/>
</dbReference>
<comment type="similarity">
    <text evidence="1">Belongs to the small GTPase superfamily. Rab family.</text>
</comment>
<comment type="subunit">
    <text evidence="9">Interacts with the C-terminus of GC5, but not with GC3.</text>
</comment>
<evidence type="ECO:0000256" key="4">
    <source>
        <dbReference type="ARBA" id="ARBA00022927"/>
    </source>
</evidence>
<evidence type="ECO:0000256" key="7">
    <source>
        <dbReference type="ARBA" id="ARBA00023289"/>
    </source>
</evidence>
<keyword evidence="12" id="KW-1185">Reference proteome</keyword>
<dbReference type="GO" id="GO:0000139">
    <property type="term" value="C:Golgi membrane"/>
    <property type="evidence" value="ECO:0007669"/>
    <property type="project" value="UniProtKB-SubCell"/>
</dbReference>
<dbReference type="SMART" id="SM00175">
    <property type="entry name" value="RAB"/>
    <property type="match status" value="1"/>
</dbReference>
<dbReference type="OrthoDB" id="63533at2759"/>
<dbReference type="InterPro" id="IPR027417">
    <property type="entry name" value="P-loop_NTPase"/>
</dbReference>
<dbReference type="NCBIfam" id="TIGR00231">
    <property type="entry name" value="small_GTP"/>
    <property type="match status" value="1"/>
</dbReference>
<dbReference type="Pfam" id="PF00071">
    <property type="entry name" value="Ras"/>
    <property type="match status" value="2"/>
</dbReference>
<comment type="caution">
    <text evidence="11">The sequence shown here is derived from an EMBL/GenBank/DDBJ whole genome shotgun (WGS) entry which is preliminary data.</text>
</comment>
<accession>A0A3L6S4F2</accession>
<dbReference type="InterPro" id="IPR005225">
    <property type="entry name" value="Small_GTP-bd"/>
</dbReference>
<protein>
    <submittedName>
        <fullName evidence="11">Ras-related protein RABH1b-like</fullName>
    </submittedName>
</protein>
<dbReference type="SMART" id="SM00174">
    <property type="entry name" value="RHO"/>
    <property type="match status" value="1"/>
</dbReference>
<dbReference type="PROSITE" id="PS51420">
    <property type="entry name" value="RHO"/>
    <property type="match status" value="1"/>
</dbReference>
<dbReference type="InterPro" id="IPR050227">
    <property type="entry name" value="Rab"/>
</dbReference>
<organism evidence="11 12">
    <name type="scientific">Panicum miliaceum</name>
    <name type="common">Proso millet</name>
    <name type="synonym">Broomcorn millet</name>
    <dbReference type="NCBI Taxonomy" id="4540"/>
    <lineage>
        <taxon>Eukaryota</taxon>
        <taxon>Viridiplantae</taxon>
        <taxon>Streptophyta</taxon>
        <taxon>Embryophyta</taxon>
        <taxon>Tracheophyta</taxon>
        <taxon>Spermatophyta</taxon>
        <taxon>Magnoliopsida</taxon>
        <taxon>Liliopsida</taxon>
        <taxon>Poales</taxon>
        <taxon>Poaceae</taxon>
        <taxon>PACMAD clade</taxon>
        <taxon>Panicoideae</taxon>
        <taxon>Panicodae</taxon>
        <taxon>Paniceae</taxon>
        <taxon>Panicinae</taxon>
        <taxon>Panicum</taxon>
        <taxon>Panicum sect. Panicum</taxon>
    </lineage>
</organism>
<evidence type="ECO:0000256" key="2">
    <source>
        <dbReference type="ARBA" id="ARBA00022448"/>
    </source>
</evidence>
<dbReference type="AlphaFoldDB" id="A0A3L6S4F2"/>
<dbReference type="STRING" id="4540.A0A3L6S4F2"/>
<evidence type="ECO:0000313" key="11">
    <source>
        <dbReference type="EMBL" id="RLN15509.1"/>
    </source>
</evidence>
<reference evidence="12" key="1">
    <citation type="journal article" date="2019" name="Nat. Commun.">
        <title>The genome of broomcorn millet.</title>
        <authorList>
            <person name="Zou C."/>
            <person name="Miki D."/>
            <person name="Li D."/>
            <person name="Tang Q."/>
            <person name="Xiao L."/>
            <person name="Rajput S."/>
            <person name="Deng P."/>
            <person name="Jia W."/>
            <person name="Huang R."/>
            <person name="Zhang M."/>
            <person name="Sun Y."/>
            <person name="Hu J."/>
            <person name="Fu X."/>
            <person name="Schnable P.S."/>
            <person name="Li F."/>
            <person name="Zhang H."/>
            <person name="Feng B."/>
            <person name="Zhu X."/>
            <person name="Liu R."/>
            <person name="Schnable J.C."/>
            <person name="Zhu J.-K."/>
            <person name="Zhang H."/>
        </authorList>
    </citation>
    <scope>NUCLEOTIDE SEQUENCE [LARGE SCALE GENOMIC DNA]</scope>
</reference>
<dbReference type="SUPFAM" id="SSF52540">
    <property type="entry name" value="P-loop containing nucleoside triphosphate hydrolases"/>
    <property type="match status" value="1"/>
</dbReference>
<feature type="region of interest" description="Disordered" evidence="10">
    <location>
        <begin position="204"/>
        <end position="228"/>
    </location>
</feature>
<evidence type="ECO:0000256" key="9">
    <source>
        <dbReference type="ARBA" id="ARBA00062504"/>
    </source>
</evidence>
<dbReference type="InterPro" id="IPR001806">
    <property type="entry name" value="Small_GTPase"/>
</dbReference>
<dbReference type="SMART" id="SM00176">
    <property type="entry name" value="RAN"/>
    <property type="match status" value="1"/>
</dbReference>
<dbReference type="GO" id="GO:0005525">
    <property type="term" value="F:GTP binding"/>
    <property type="evidence" value="ECO:0007669"/>
    <property type="project" value="UniProtKB-KW"/>
</dbReference>
<gene>
    <name evidence="11" type="ORF">C2845_PM02G34910</name>
</gene>